<sequence length="72" mass="7530">MKVSDLKAELKKRNLPVSGAKPQLIERLKPYSESATSNSSSATSSSSSAASSSIVSSQHTQDDSIPSGTFTQ</sequence>
<reference evidence="2" key="1">
    <citation type="submission" date="2015-05" db="UniProtKB">
        <authorList>
            <consortium name="EnsemblMetazoa"/>
        </authorList>
    </citation>
    <scope>IDENTIFICATION</scope>
</reference>
<dbReference type="eggNOG" id="ENOG502QU1Z">
    <property type="taxonomic scope" value="Eukaryota"/>
</dbReference>
<dbReference type="AlphaFoldDB" id="T1HTW0"/>
<evidence type="ECO:0000256" key="1">
    <source>
        <dbReference type="SAM" id="MobiDB-lite"/>
    </source>
</evidence>
<dbReference type="InParanoid" id="T1HTW0"/>
<dbReference type="GO" id="GO:0005634">
    <property type="term" value="C:nucleus"/>
    <property type="evidence" value="ECO:0007669"/>
    <property type="project" value="TreeGrafter"/>
</dbReference>
<accession>T1HTW0</accession>
<evidence type="ECO:0000313" key="3">
    <source>
        <dbReference type="Proteomes" id="UP000015103"/>
    </source>
</evidence>
<dbReference type="SUPFAM" id="SSF68906">
    <property type="entry name" value="SAP domain"/>
    <property type="match status" value="1"/>
</dbReference>
<feature type="compositionally biased region" description="Low complexity" evidence="1">
    <location>
        <begin position="32"/>
        <end position="57"/>
    </location>
</feature>
<dbReference type="EMBL" id="ACPB03047308">
    <property type="status" value="NOT_ANNOTATED_CDS"/>
    <property type="molecule type" value="Genomic_DNA"/>
</dbReference>
<evidence type="ECO:0000313" key="2">
    <source>
        <dbReference type="EnsemblMetazoa" id="RPRC007480-PA"/>
    </source>
</evidence>
<dbReference type="GO" id="GO:0003713">
    <property type="term" value="F:transcription coactivator activity"/>
    <property type="evidence" value="ECO:0007669"/>
    <property type="project" value="TreeGrafter"/>
</dbReference>
<dbReference type="PANTHER" id="PTHR22793:SF12">
    <property type="entry name" value="MYOCARDIN-RELATED TRANSCRIPTION FACTOR, ISOFORM H"/>
    <property type="match status" value="1"/>
</dbReference>
<dbReference type="HOGENOM" id="CLU_2729613_0_0_1"/>
<dbReference type="InterPro" id="IPR043451">
    <property type="entry name" value="Myocardin-like"/>
</dbReference>
<name>T1HTW0_RHOPR</name>
<proteinExistence type="predicted"/>
<dbReference type="VEuPathDB" id="VectorBase:RPRC007480"/>
<feature type="compositionally biased region" description="Polar residues" evidence="1">
    <location>
        <begin position="63"/>
        <end position="72"/>
    </location>
</feature>
<dbReference type="SMART" id="SM00513">
    <property type="entry name" value="SAP"/>
    <property type="match status" value="1"/>
</dbReference>
<dbReference type="GO" id="GO:0045944">
    <property type="term" value="P:positive regulation of transcription by RNA polymerase II"/>
    <property type="evidence" value="ECO:0007669"/>
    <property type="project" value="TreeGrafter"/>
</dbReference>
<dbReference type="PANTHER" id="PTHR22793">
    <property type="entry name" value="MYOCARDIN-RELATED TRANSCRIPTION FACTOR-RELATED"/>
    <property type="match status" value="1"/>
</dbReference>
<dbReference type="PROSITE" id="PS50800">
    <property type="entry name" value="SAP"/>
    <property type="match status" value="1"/>
</dbReference>
<dbReference type="InterPro" id="IPR036361">
    <property type="entry name" value="SAP_dom_sf"/>
</dbReference>
<dbReference type="STRING" id="13249.T1HTW0"/>
<feature type="region of interest" description="Disordered" evidence="1">
    <location>
        <begin position="1"/>
        <end position="72"/>
    </location>
</feature>
<protein>
    <submittedName>
        <fullName evidence="2">SAP domain-containing protein</fullName>
    </submittedName>
</protein>
<keyword evidence="3" id="KW-1185">Reference proteome</keyword>
<dbReference type="Pfam" id="PF02037">
    <property type="entry name" value="SAP"/>
    <property type="match status" value="1"/>
</dbReference>
<feature type="compositionally biased region" description="Basic and acidic residues" evidence="1">
    <location>
        <begin position="1"/>
        <end position="12"/>
    </location>
</feature>
<organism evidence="2 3">
    <name type="scientific">Rhodnius prolixus</name>
    <name type="common">Triatomid bug</name>
    <dbReference type="NCBI Taxonomy" id="13249"/>
    <lineage>
        <taxon>Eukaryota</taxon>
        <taxon>Metazoa</taxon>
        <taxon>Ecdysozoa</taxon>
        <taxon>Arthropoda</taxon>
        <taxon>Hexapoda</taxon>
        <taxon>Insecta</taxon>
        <taxon>Pterygota</taxon>
        <taxon>Neoptera</taxon>
        <taxon>Paraneoptera</taxon>
        <taxon>Hemiptera</taxon>
        <taxon>Heteroptera</taxon>
        <taxon>Panheteroptera</taxon>
        <taxon>Cimicomorpha</taxon>
        <taxon>Reduviidae</taxon>
        <taxon>Triatominae</taxon>
        <taxon>Rhodnius</taxon>
    </lineage>
</organism>
<dbReference type="InterPro" id="IPR003034">
    <property type="entry name" value="SAP_dom"/>
</dbReference>
<dbReference type="Proteomes" id="UP000015103">
    <property type="component" value="Unassembled WGS sequence"/>
</dbReference>
<dbReference type="Gene3D" id="1.10.720.30">
    <property type="entry name" value="SAP domain"/>
    <property type="match status" value="1"/>
</dbReference>
<dbReference type="EnsemblMetazoa" id="RPRC007480-RA">
    <property type="protein sequence ID" value="RPRC007480-PA"/>
    <property type="gene ID" value="RPRC007480"/>
</dbReference>